<evidence type="ECO:0000313" key="1">
    <source>
        <dbReference type="EMBL" id="MFC4030531.1"/>
    </source>
</evidence>
<dbReference type="Pfam" id="PF00300">
    <property type="entry name" value="His_Phos_1"/>
    <property type="match status" value="1"/>
</dbReference>
<dbReference type="RefSeq" id="WP_386425984.1">
    <property type="nucleotide sequence ID" value="NZ_JBHSBB010000003.1"/>
</dbReference>
<reference evidence="2" key="1">
    <citation type="journal article" date="2019" name="Int. J. Syst. Evol. Microbiol.">
        <title>The Global Catalogue of Microorganisms (GCM) 10K type strain sequencing project: providing services to taxonomists for standard genome sequencing and annotation.</title>
        <authorList>
            <consortium name="The Broad Institute Genomics Platform"/>
            <consortium name="The Broad Institute Genome Sequencing Center for Infectious Disease"/>
            <person name="Wu L."/>
            <person name="Ma J."/>
        </authorList>
    </citation>
    <scope>NUCLEOTIDE SEQUENCE [LARGE SCALE GENOMIC DNA]</scope>
    <source>
        <strain evidence="2">CGMCC 4.7237</strain>
    </source>
</reference>
<sequence length="173" mass="18972">MTADSPRTIVLLRHAKADWPSVPDHERPLADRGRHDSPAVGRRFLDDGISLDLALCSTAERTRETWKLAAHELPQRPRTVYEERLYEASLGELLALVNETPDDVGSLLLVGHNPGMHALAEALTGSAEGDTLTRMTRIGFPTAAFAVLTFTGSWKTVEHGVGRLTGFWTPHKG</sequence>
<proteinExistence type="predicted"/>
<dbReference type="SMART" id="SM00855">
    <property type="entry name" value="PGAM"/>
    <property type="match status" value="1"/>
</dbReference>
<dbReference type="SUPFAM" id="SSF53254">
    <property type="entry name" value="Phosphoglycerate mutase-like"/>
    <property type="match status" value="1"/>
</dbReference>
<dbReference type="PANTHER" id="PTHR47623:SF1">
    <property type="entry name" value="OS09G0287300 PROTEIN"/>
    <property type="match status" value="1"/>
</dbReference>
<dbReference type="Gene3D" id="3.40.50.1240">
    <property type="entry name" value="Phosphoglycerate mutase-like"/>
    <property type="match status" value="1"/>
</dbReference>
<dbReference type="EMBL" id="JBHSBB010000003">
    <property type="protein sequence ID" value="MFC4030531.1"/>
    <property type="molecule type" value="Genomic_DNA"/>
</dbReference>
<dbReference type="InterPro" id="IPR013078">
    <property type="entry name" value="His_Pase_superF_clade-1"/>
</dbReference>
<gene>
    <name evidence="1" type="ORF">ACFO3J_03485</name>
</gene>
<dbReference type="PANTHER" id="PTHR47623">
    <property type="entry name" value="OS09G0287300 PROTEIN"/>
    <property type="match status" value="1"/>
</dbReference>
<comment type="caution">
    <text evidence="1">The sequence shown here is derived from an EMBL/GenBank/DDBJ whole genome shotgun (WGS) entry which is preliminary data.</text>
</comment>
<accession>A0ABV8HG95</accession>
<dbReference type="CDD" id="cd07067">
    <property type="entry name" value="HP_PGM_like"/>
    <property type="match status" value="1"/>
</dbReference>
<keyword evidence="2" id="KW-1185">Reference proteome</keyword>
<evidence type="ECO:0000313" key="2">
    <source>
        <dbReference type="Proteomes" id="UP001595765"/>
    </source>
</evidence>
<protein>
    <submittedName>
        <fullName evidence="1">SixA phosphatase family protein</fullName>
    </submittedName>
</protein>
<organism evidence="1 2">
    <name type="scientific">Streptomyces polygonati</name>
    <dbReference type="NCBI Taxonomy" id="1617087"/>
    <lineage>
        <taxon>Bacteria</taxon>
        <taxon>Bacillati</taxon>
        <taxon>Actinomycetota</taxon>
        <taxon>Actinomycetes</taxon>
        <taxon>Kitasatosporales</taxon>
        <taxon>Streptomycetaceae</taxon>
        <taxon>Streptomyces</taxon>
    </lineage>
</organism>
<dbReference type="Proteomes" id="UP001595765">
    <property type="component" value="Unassembled WGS sequence"/>
</dbReference>
<dbReference type="InterPro" id="IPR029033">
    <property type="entry name" value="His_PPase_superfam"/>
</dbReference>
<name>A0ABV8HG95_9ACTN</name>